<evidence type="ECO:0000256" key="1">
    <source>
        <dbReference type="ARBA" id="ARBA00022723"/>
    </source>
</evidence>
<keyword evidence="1" id="KW-0479">Metal-binding</keyword>
<dbReference type="PANTHER" id="PTHR46502:SF14">
    <property type="entry name" value="CALCIUM-DEPENDENT LIPID-BINDING (CALB DOMAIN) FAMILY PROTEIN"/>
    <property type="match status" value="1"/>
</dbReference>
<evidence type="ECO:0000313" key="3">
    <source>
        <dbReference type="EMBL" id="KAF9613941.1"/>
    </source>
</evidence>
<dbReference type="PANTHER" id="PTHR46502">
    <property type="entry name" value="C2 DOMAIN-CONTAINING"/>
    <property type="match status" value="1"/>
</dbReference>
<gene>
    <name evidence="3" type="ORF">IFM89_013476</name>
</gene>
<sequence>MVVNMKEGILEVLLVSAKGIKKKSYLGTLSPSLPLVHLGGIISEGNEKGFMELKATPYKVVLDDTYEGEIKIGLKFISNVEMQTKSRDFINEENQPPWSMCKKVFSYLRIPQWRIFHFYKRSIPSMAINKRN</sequence>
<evidence type="ECO:0000313" key="4">
    <source>
        <dbReference type="Proteomes" id="UP000631114"/>
    </source>
</evidence>
<comment type="caution">
    <text evidence="3">The sequence shown here is derived from an EMBL/GenBank/DDBJ whole genome shotgun (WGS) entry which is preliminary data.</text>
</comment>
<dbReference type="AlphaFoldDB" id="A0A835IAL8"/>
<dbReference type="GO" id="GO:0046872">
    <property type="term" value="F:metal ion binding"/>
    <property type="evidence" value="ECO:0007669"/>
    <property type="project" value="UniProtKB-KW"/>
</dbReference>
<dbReference type="OrthoDB" id="195679at2759"/>
<keyword evidence="2" id="KW-0106">Calcium</keyword>
<name>A0A835IAL8_9MAGN</name>
<keyword evidence="4" id="KW-1185">Reference proteome</keyword>
<proteinExistence type="predicted"/>
<dbReference type="Proteomes" id="UP000631114">
    <property type="component" value="Unassembled WGS sequence"/>
</dbReference>
<reference evidence="3 4" key="1">
    <citation type="submission" date="2020-10" db="EMBL/GenBank/DDBJ databases">
        <title>The Coptis chinensis genome and diversification of protoberbering-type alkaloids.</title>
        <authorList>
            <person name="Wang B."/>
            <person name="Shu S."/>
            <person name="Song C."/>
            <person name="Liu Y."/>
        </authorList>
    </citation>
    <scope>NUCLEOTIDE SEQUENCE [LARGE SCALE GENOMIC DNA]</scope>
    <source>
        <strain evidence="3">HL-2020</strain>
        <tissue evidence="3">Leaf</tissue>
    </source>
</reference>
<protein>
    <submittedName>
        <fullName evidence="3">Uncharacterized protein</fullName>
    </submittedName>
</protein>
<evidence type="ECO:0000256" key="2">
    <source>
        <dbReference type="ARBA" id="ARBA00022837"/>
    </source>
</evidence>
<accession>A0A835IAL8</accession>
<organism evidence="3 4">
    <name type="scientific">Coptis chinensis</name>
    <dbReference type="NCBI Taxonomy" id="261450"/>
    <lineage>
        <taxon>Eukaryota</taxon>
        <taxon>Viridiplantae</taxon>
        <taxon>Streptophyta</taxon>
        <taxon>Embryophyta</taxon>
        <taxon>Tracheophyta</taxon>
        <taxon>Spermatophyta</taxon>
        <taxon>Magnoliopsida</taxon>
        <taxon>Ranunculales</taxon>
        <taxon>Ranunculaceae</taxon>
        <taxon>Coptidoideae</taxon>
        <taxon>Coptis</taxon>
    </lineage>
</organism>
<dbReference type="EMBL" id="JADFTS010000003">
    <property type="protein sequence ID" value="KAF9613941.1"/>
    <property type="molecule type" value="Genomic_DNA"/>
</dbReference>